<dbReference type="Proteomes" id="UP001279734">
    <property type="component" value="Unassembled WGS sequence"/>
</dbReference>
<feature type="domain" description="Bromo" evidence="9">
    <location>
        <begin position="178"/>
        <end position="250"/>
    </location>
</feature>
<organism evidence="11 12">
    <name type="scientific">Nepenthes gracilis</name>
    <name type="common">Slender pitcher plant</name>
    <dbReference type="NCBI Taxonomy" id="150966"/>
    <lineage>
        <taxon>Eukaryota</taxon>
        <taxon>Viridiplantae</taxon>
        <taxon>Streptophyta</taxon>
        <taxon>Embryophyta</taxon>
        <taxon>Tracheophyta</taxon>
        <taxon>Spermatophyta</taxon>
        <taxon>Magnoliopsida</taxon>
        <taxon>eudicotyledons</taxon>
        <taxon>Gunneridae</taxon>
        <taxon>Pentapetalae</taxon>
        <taxon>Caryophyllales</taxon>
        <taxon>Nepenthaceae</taxon>
        <taxon>Nepenthes</taxon>
    </lineage>
</organism>
<comment type="caution">
    <text evidence="11">The sequence shown here is derived from an EMBL/GenBank/DDBJ whole genome shotgun (WGS) entry which is preliminary data.</text>
</comment>
<feature type="compositionally biased region" description="Gly residues" evidence="8">
    <location>
        <begin position="18"/>
        <end position="27"/>
    </location>
</feature>
<name>A0AAD3XJN6_NEPGR</name>
<evidence type="ECO:0000256" key="4">
    <source>
        <dbReference type="ARBA" id="ARBA00023117"/>
    </source>
</evidence>
<feature type="domain" description="NET" evidence="10">
    <location>
        <begin position="309"/>
        <end position="391"/>
    </location>
</feature>
<keyword evidence="2" id="KW-0805">Transcription regulation</keyword>
<evidence type="ECO:0000256" key="8">
    <source>
        <dbReference type="SAM" id="MobiDB-lite"/>
    </source>
</evidence>
<sequence>MMGKKERYPDGYYLPSIGAGGPEGSGSSGRVDTDATASEDSGAPIRKCINLNSDQFGVPIQVHSLSKMMSSEKKDLVLRLKSELEQLRIFQQKVESHRTSRVTLSSSSNIVSCSSARNCPPFSNSMVEKRENPFGHKGRGWNRGSSGRFESAQQPSLQNTSMTMVIMKQCEALLNGLMSHRYGYAFNEPVDIVKFNIPDYFTVIKHPMDLGTIKGKLAAGAYSSPHDFLADVRLTFSNAELYNPPGNSFHIMAQALSKIFELRWKSIEKKIPPVDPVPLPPKLGCHKEAEVAESLPAAKRMRIPSMPRDAMLEPVQRVMTAEEKSSLSSELESLLGELPDTIIDFLKAHSSSETDTGEDEIEIDLDALSDDTLFELRKLLNQYLLDKEKNHAKVAEPCEIELLHGSGLSNSSMQAGKGNNPADEDVDIGGSEPPVSSYPPEEREQGLGHRSYSDSNSSFERKSDEAKTSPNLSKVPEAGVSGKGLDKKTGHSNGHGDNDFVSLEDKVEQNPQQKPETESNFYQDGESAPSEKQILPEKLYRAALLKSRFADTILKAQEKTLSQGEKGDLEKLRRGKEELEMLRRKEKARLQAEAKAAEDARRRADAEAAAEAKRRRDLEREAARQALQRMEKTVEIDENCRILEDLVMLRAEKNLASSVDERSPDQCEEGLGGFRFVGSNPLEQLGLFMKEDEDDEEGGAPPNLSSQENDVV</sequence>
<keyword evidence="5" id="KW-0804">Transcription</keyword>
<comment type="subcellular location">
    <subcellularLocation>
        <location evidence="1">Nucleus</location>
    </subcellularLocation>
</comment>
<dbReference type="InterPro" id="IPR036427">
    <property type="entry name" value="Bromodomain-like_sf"/>
</dbReference>
<dbReference type="Pfam" id="PF00439">
    <property type="entry name" value="Bromodomain"/>
    <property type="match status" value="1"/>
</dbReference>
<keyword evidence="4 7" id="KW-0103">Bromodomain</keyword>
<evidence type="ECO:0000256" key="1">
    <source>
        <dbReference type="ARBA" id="ARBA00004123"/>
    </source>
</evidence>
<evidence type="ECO:0000313" key="12">
    <source>
        <dbReference type="Proteomes" id="UP001279734"/>
    </source>
</evidence>
<dbReference type="Pfam" id="PF17035">
    <property type="entry name" value="BET"/>
    <property type="match status" value="1"/>
</dbReference>
<reference evidence="11" key="1">
    <citation type="submission" date="2023-05" db="EMBL/GenBank/DDBJ databases">
        <title>Nepenthes gracilis genome sequencing.</title>
        <authorList>
            <person name="Fukushima K."/>
        </authorList>
    </citation>
    <scope>NUCLEOTIDE SEQUENCE</scope>
    <source>
        <strain evidence="11">SING2019-196</strain>
    </source>
</reference>
<evidence type="ECO:0000313" key="11">
    <source>
        <dbReference type="EMBL" id="GMH06826.1"/>
    </source>
</evidence>
<dbReference type="Gene3D" id="1.20.920.10">
    <property type="entry name" value="Bromodomain-like"/>
    <property type="match status" value="1"/>
</dbReference>
<feature type="compositionally biased region" description="Polar residues" evidence="8">
    <location>
        <begin position="509"/>
        <end position="522"/>
    </location>
</feature>
<dbReference type="InterPro" id="IPR001487">
    <property type="entry name" value="Bromodomain"/>
</dbReference>
<dbReference type="InterPro" id="IPR037377">
    <property type="entry name" value="GTE_bromo"/>
</dbReference>
<proteinExistence type="predicted"/>
<evidence type="ECO:0008006" key="13">
    <source>
        <dbReference type="Google" id="ProtNLM"/>
    </source>
</evidence>
<feature type="region of interest" description="Disordered" evidence="8">
    <location>
        <begin position="656"/>
        <end position="675"/>
    </location>
</feature>
<feature type="compositionally biased region" description="Basic and acidic residues" evidence="8">
    <location>
        <begin position="484"/>
        <end position="508"/>
    </location>
</feature>
<protein>
    <recommendedName>
        <fullName evidence="13">Transcription factor GTE8</fullName>
    </recommendedName>
</protein>
<keyword evidence="6" id="KW-0539">Nucleus</keyword>
<dbReference type="PROSITE" id="PS51525">
    <property type="entry name" value="NET"/>
    <property type="match status" value="1"/>
</dbReference>
<evidence type="ECO:0000259" key="10">
    <source>
        <dbReference type="PROSITE" id="PS51525"/>
    </source>
</evidence>
<evidence type="ECO:0000256" key="3">
    <source>
        <dbReference type="ARBA" id="ARBA00023054"/>
    </source>
</evidence>
<dbReference type="AlphaFoldDB" id="A0AAD3XJN6"/>
<dbReference type="PANTHER" id="PTHR46136">
    <property type="entry name" value="TRANSCRIPTION FACTOR GTE8"/>
    <property type="match status" value="1"/>
</dbReference>
<dbReference type="GO" id="GO:0005634">
    <property type="term" value="C:nucleus"/>
    <property type="evidence" value="ECO:0007669"/>
    <property type="project" value="UniProtKB-SubCell"/>
</dbReference>
<evidence type="ECO:0000256" key="6">
    <source>
        <dbReference type="ARBA" id="ARBA00023242"/>
    </source>
</evidence>
<dbReference type="InterPro" id="IPR027353">
    <property type="entry name" value="NET_dom"/>
</dbReference>
<feature type="region of interest" description="Disordered" evidence="8">
    <location>
        <begin position="688"/>
        <end position="712"/>
    </location>
</feature>
<keyword evidence="3" id="KW-0175">Coiled coil</keyword>
<dbReference type="Gene3D" id="1.20.1270.220">
    <property type="match status" value="1"/>
</dbReference>
<dbReference type="InterPro" id="IPR052442">
    <property type="entry name" value="Env_Response_Regulator"/>
</dbReference>
<dbReference type="SUPFAM" id="SSF47370">
    <property type="entry name" value="Bromodomain"/>
    <property type="match status" value="1"/>
</dbReference>
<dbReference type="PRINTS" id="PR00503">
    <property type="entry name" value="BROMODOMAIN"/>
</dbReference>
<evidence type="ECO:0000256" key="7">
    <source>
        <dbReference type="PROSITE-ProRule" id="PRU00035"/>
    </source>
</evidence>
<evidence type="ECO:0000256" key="5">
    <source>
        <dbReference type="ARBA" id="ARBA00023163"/>
    </source>
</evidence>
<dbReference type="EMBL" id="BSYO01000006">
    <property type="protein sequence ID" value="GMH06826.1"/>
    <property type="molecule type" value="Genomic_DNA"/>
</dbReference>
<feature type="region of interest" description="Disordered" evidence="8">
    <location>
        <begin position="594"/>
        <end position="623"/>
    </location>
</feature>
<feature type="compositionally biased region" description="Polar residues" evidence="8">
    <location>
        <begin position="703"/>
        <end position="712"/>
    </location>
</feature>
<feature type="region of interest" description="Disordered" evidence="8">
    <location>
        <begin position="1"/>
        <end position="42"/>
    </location>
</feature>
<dbReference type="InterPro" id="IPR038336">
    <property type="entry name" value="NET_sf"/>
</dbReference>
<dbReference type="CDD" id="cd05506">
    <property type="entry name" value="Bromo_plant1"/>
    <property type="match status" value="1"/>
</dbReference>
<accession>A0AAD3XJN6</accession>
<dbReference type="SMART" id="SM00297">
    <property type="entry name" value="BROMO"/>
    <property type="match status" value="1"/>
</dbReference>
<keyword evidence="12" id="KW-1185">Reference proteome</keyword>
<feature type="region of interest" description="Disordered" evidence="8">
    <location>
        <begin position="411"/>
        <end position="534"/>
    </location>
</feature>
<dbReference type="PANTHER" id="PTHR46136:SF1">
    <property type="entry name" value="TRANSCRIPTION FACTOR GTE11-RELATED"/>
    <property type="match status" value="1"/>
</dbReference>
<evidence type="ECO:0000259" key="9">
    <source>
        <dbReference type="PROSITE" id="PS50014"/>
    </source>
</evidence>
<feature type="region of interest" description="Disordered" evidence="8">
    <location>
        <begin position="129"/>
        <end position="154"/>
    </location>
</feature>
<evidence type="ECO:0000256" key="2">
    <source>
        <dbReference type="ARBA" id="ARBA00023015"/>
    </source>
</evidence>
<gene>
    <name evidence="11" type="ORF">Nepgr_008666</name>
</gene>
<dbReference type="PROSITE" id="PS50014">
    <property type="entry name" value="BROMODOMAIN_2"/>
    <property type="match status" value="1"/>
</dbReference>